<dbReference type="PROSITE" id="PS50893">
    <property type="entry name" value="ABC_TRANSPORTER_2"/>
    <property type="match status" value="1"/>
</dbReference>
<evidence type="ECO:0000259" key="4">
    <source>
        <dbReference type="PROSITE" id="PS50893"/>
    </source>
</evidence>
<dbReference type="InterPro" id="IPR003439">
    <property type="entry name" value="ABC_transporter-like_ATP-bd"/>
</dbReference>
<dbReference type="Gene3D" id="3.40.50.300">
    <property type="entry name" value="P-loop containing nucleotide triphosphate hydrolases"/>
    <property type="match status" value="1"/>
</dbReference>
<name>A0A6J6B774_9ZZZZ</name>
<feature type="domain" description="ABC transporter" evidence="4">
    <location>
        <begin position="13"/>
        <end position="244"/>
    </location>
</feature>
<keyword evidence="1" id="KW-0813">Transport</keyword>
<dbReference type="PROSITE" id="PS00211">
    <property type="entry name" value="ABC_TRANSPORTER_1"/>
    <property type="match status" value="1"/>
</dbReference>
<dbReference type="InterPro" id="IPR017871">
    <property type="entry name" value="ABC_transporter-like_CS"/>
</dbReference>
<dbReference type="InterPro" id="IPR003593">
    <property type="entry name" value="AAA+_ATPase"/>
</dbReference>
<dbReference type="EMBL" id="CAEZSD010000079">
    <property type="protein sequence ID" value="CAB4534932.1"/>
    <property type="molecule type" value="Genomic_DNA"/>
</dbReference>
<dbReference type="PANTHER" id="PTHR42788:SF13">
    <property type="entry name" value="ALIPHATIC SULFONATES IMPORT ATP-BINDING PROTEIN SSUB"/>
    <property type="match status" value="1"/>
</dbReference>
<evidence type="ECO:0000256" key="3">
    <source>
        <dbReference type="ARBA" id="ARBA00022840"/>
    </source>
</evidence>
<evidence type="ECO:0000313" key="5">
    <source>
        <dbReference type="EMBL" id="CAB4534932.1"/>
    </source>
</evidence>
<dbReference type="InterPro" id="IPR050166">
    <property type="entry name" value="ABC_transporter_ATP-bind"/>
</dbReference>
<sequence>MKSDQDSGLNLVVKNLGVSYIRKNSNTSVIENLSFDVNPGEVVAICGLSGIGKSTLVRTIAGLVRPSQGEVLIDSQVINGPIESLGFVTQDYSRSLFPWLTVEKNIALPFKGKDISASERKSRVQAAIEEVGLTESARLFPWQLSGGMQQRVAIARALVMKPKFLILDEPFASVDVYVRLDLEDLVSNLVHSHGTTTLLVTHDVDEAIYMADRVLVLSGSPAQLSLDLSVNLKRPRVQMQTRSDATFLTLRDQLHASIRS</sequence>
<dbReference type="Pfam" id="PF00005">
    <property type="entry name" value="ABC_tran"/>
    <property type="match status" value="1"/>
</dbReference>
<dbReference type="SMART" id="SM00382">
    <property type="entry name" value="AAA"/>
    <property type="match status" value="1"/>
</dbReference>
<protein>
    <submittedName>
        <fullName evidence="5">Unannotated protein</fullName>
    </submittedName>
</protein>
<organism evidence="5">
    <name type="scientific">freshwater metagenome</name>
    <dbReference type="NCBI Taxonomy" id="449393"/>
    <lineage>
        <taxon>unclassified sequences</taxon>
        <taxon>metagenomes</taxon>
        <taxon>ecological metagenomes</taxon>
    </lineage>
</organism>
<dbReference type="GO" id="GO:0005524">
    <property type="term" value="F:ATP binding"/>
    <property type="evidence" value="ECO:0007669"/>
    <property type="project" value="UniProtKB-KW"/>
</dbReference>
<dbReference type="GO" id="GO:0016887">
    <property type="term" value="F:ATP hydrolysis activity"/>
    <property type="evidence" value="ECO:0007669"/>
    <property type="project" value="InterPro"/>
</dbReference>
<dbReference type="CDD" id="cd03293">
    <property type="entry name" value="ABC_NrtD_SsuB_transporters"/>
    <property type="match status" value="1"/>
</dbReference>
<dbReference type="SUPFAM" id="SSF52540">
    <property type="entry name" value="P-loop containing nucleoside triphosphate hydrolases"/>
    <property type="match status" value="1"/>
</dbReference>
<keyword evidence="3" id="KW-0067">ATP-binding</keyword>
<accession>A0A6J6B774</accession>
<evidence type="ECO:0000256" key="1">
    <source>
        <dbReference type="ARBA" id="ARBA00022448"/>
    </source>
</evidence>
<dbReference type="AlphaFoldDB" id="A0A6J6B774"/>
<reference evidence="5" key="1">
    <citation type="submission" date="2020-05" db="EMBL/GenBank/DDBJ databases">
        <authorList>
            <person name="Chiriac C."/>
            <person name="Salcher M."/>
            <person name="Ghai R."/>
            <person name="Kavagutti S V."/>
        </authorList>
    </citation>
    <scope>NUCLEOTIDE SEQUENCE</scope>
</reference>
<proteinExistence type="predicted"/>
<dbReference type="InterPro" id="IPR027417">
    <property type="entry name" value="P-loop_NTPase"/>
</dbReference>
<dbReference type="PANTHER" id="PTHR42788">
    <property type="entry name" value="TAURINE IMPORT ATP-BINDING PROTEIN-RELATED"/>
    <property type="match status" value="1"/>
</dbReference>
<gene>
    <name evidence="5" type="ORF">UFOPK1399_00718</name>
</gene>
<evidence type="ECO:0000256" key="2">
    <source>
        <dbReference type="ARBA" id="ARBA00022741"/>
    </source>
</evidence>
<keyword evidence="2" id="KW-0547">Nucleotide-binding</keyword>